<name>A0AAI8YE61_9PEZI</name>
<keyword evidence="4" id="KW-1185">Reference proteome</keyword>
<feature type="region of interest" description="Disordered" evidence="1">
    <location>
        <begin position="386"/>
        <end position="406"/>
    </location>
</feature>
<keyword evidence="2" id="KW-0472">Membrane</keyword>
<feature type="region of interest" description="Disordered" evidence="1">
    <location>
        <begin position="453"/>
        <end position="540"/>
    </location>
</feature>
<dbReference type="EMBL" id="CAUWAG010000003">
    <property type="protein sequence ID" value="CAJ2501422.1"/>
    <property type="molecule type" value="Genomic_DNA"/>
</dbReference>
<evidence type="ECO:0000256" key="2">
    <source>
        <dbReference type="SAM" id="Phobius"/>
    </source>
</evidence>
<feature type="compositionally biased region" description="Low complexity" evidence="1">
    <location>
        <begin position="345"/>
        <end position="361"/>
    </location>
</feature>
<protein>
    <submittedName>
        <fullName evidence="3">Uu.00g042750.m01.CDS01</fullName>
    </submittedName>
</protein>
<feature type="region of interest" description="Disordered" evidence="1">
    <location>
        <begin position="274"/>
        <end position="370"/>
    </location>
</feature>
<accession>A0AAI8YE61</accession>
<feature type="region of interest" description="Disordered" evidence="1">
    <location>
        <begin position="168"/>
        <end position="188"/>
    </location>
</feature>
<comment type="caution">
    <text evidence="3">The sequence shown here is derived from an EMBL/GenBank/DDBJ whole genome shotgun (WGS) entry which is preliminary data.</text>
</comment>
<feature type="compositionally biased region" description="Acidic residues" evidence="1">
    <location>
        <begin position="471"/>
        <end position="480"/>
    </location>
</feature>
<evidence type="ECO:0000313" key="3">
    <source>
        <dbReference type="EMBL" id="CAJ2501422.1"/>
    </source>
</evidence>
<feature type="compositionally biased region" description="Polar residues" evidence="1">
    <location>
        <begin position="386"/>
        <end position="404"/>
    </location>
</feature>
<feature type="compositionally biased region" description="Low complexity" evidence="1">
    <location>
        <begin position="168"/>
        <end position="180"/>
    </location>
</feature>
<feature type="compositionally biased region" description="Basic and acidic residues" evidence="1">
    <location>
        <begin position="1"/>
        <end position="14"/>
    </location>
</feature>
<feature type="compositionally biased region" description="Polar residues" evidence="1">
    <location>
        <begin position="240"/>
        <end position="249"/>
    </location>
</feature>
<reference evidence="3" key="1">
    <citation type="submission" date="2023-10" db="EMBL/GenBank/DDBJ databases">
        <authorList>
            <person name="Hackl T."/>
        </authorList>
    </citation>
    <scope>NUCLEOTIDE SEQUENCE</scope>
</reference>
<proteinExistence type="predicted"/>
<feature type="transmembrane region" description="Helical" evidence="2">
    <location>
        <begin position="194"/>
        <end position="219"/>
    </location>
</feature>
<keyword evidence="2" id="KW-1133">Transmembrane helix</keyword>
<dbReference type="Proteomes" id="UP001295740">
    <property type="component" value="Unassembled WGS sequence"/>
</dbReference>
<feature type="region of interest" description="Disordered" evidence="1">
    <location>
        <begin position="230"/>
        <end position="255"/>
    </location>
</feature>
<evidence type="ECO:0000256" key="1">
    <source>
        <dbReference type="SAM" id="MobiDB-lite"/>
    </source>
</evidence>
<sequence>MRDEAKEDQPRQRDMPFISPPSETAHSHRRVGIARQIDITSAAPAPSATDFVMGVDTCGYTSMSTITCDFGYQCTNVGVYRGCCVAGGADCVSTIYTTCVDYGVVPDAALCGPHTLCCPATALRCFSYAFTTSTEPGATFTHVQCQETHGFGEMYPLPPELIPTTTADDAAASNASSTDAVEPAPTNAPKVSSVGAIAGAVCGVIALIILAAVAAFLVIRRRRQRTAAAADAAANGGQMEETQLGDTSSGPGTMAPAAAVTAAGAGRLRPLSTIHEQSSPVSPAREKHLSASARQSYGPNWPLSRKGKPPAANPVDLEKRLSLSGQGGSSEQLPQQQPPQPLPKSPRASASGGGSPKSAAGAGAGLRSPRLSTYVPVSPIDASFTENIAGPSSSSRANRLSINPNHPGITGGLNSIITNNIASSSSADRAAPQTHAASLETLTSVGADRNASTHVLSERDSEPVIPVSPISDEDGDDDDDVDHRMSFVSAASVAPPGDHHKEGRASDLVSPLTPDDPSNPGRRASPHTVSPLETRRSSLA</sequence>
<evidence type="ECO:0000313" key="4">
    <source>
        <dbReference type="Proteomes" id="UP001295740"/>
    </source>
</evidence>
<feature type="region of interest" description="Disordered" evidence="1">
    <location>
        <begin position="1"/>
        <end position="29"/>
    </location>
</feature>
<gene>
    <name evidence="3" type="ORF">KHLLAP_LOCUS1890</name>
</gene>
<keyword evidence="2" id="KW-0812">Transmembrane</keyword>
<dbReference type="AlphaFoldDB" id="A0AAI8YE61"/>
<organism evidence="3 4">
    <name type="scientific">Anthostomella pinea</name>
    <dbReference type="NCBI Taxonomy" id="933095"/>
    <lineage>
        <taxon>Eukaryota</taxon>
        <taxon>Fungi</taxon>
        <taxon>Dikarya</taxon>
        <taxon>Ascomycota</taxon>
        <taxon>Pezizomycotina</taxon>
        <taxon>Sordariomycetes</taxon>
        <taxon>Xylariomycetidae</taxon>
        <taxon>Xylariales</taxon>
        <taxon>Xylariaceae</taxon>
        <taxon>Anthostomella</taxon>
    </lineage>
</organism>